<dbReference type="RefSeq" id="WP_269661386.1">
    <property type="nucleotide sequence ID" value="NZ_CP114413.1"/>
</dbReference>
<gene>
    <name evidence="1" type="ORF">STRCI_005212</name>
</gene>
<name>A0ABY7KL66_9ACTN</name>
<organism evidence="1 2">
    <name type="scientific">Streptomyces cinnabarinus</name>
    <dbReference type="NCBI Taxonomy" id="67287"/>
    <lineage>
        <taxon>Bacteria</taxon>
        <taxon>Bacillati</taxon>
        <taxon>Actinomycetota</taxon>
        <taxon>Actinomycetes</taxon>
        <taxon>Kitasatosporales</taxon>
        <taxon>Streptomycetaceae</taxon>
        <taxon>Streptomyces</taxon>
    </lineage>
</organism>
<evidence type="ECO:0000313" key="1">
    <source>
        <dbReference type="EMBL" id="WAZ23842.1"/>
    </source>
</evidence>
<keyword evidence="2" id="KW-1185">Reference proteome</keyword>
<dbReference type="EMBL" id="CP114413">
    <property type="protein sequence ID" value="WAZ23842.1"/>
    <property type="molecule type" value="Genomic_DNA"/>
</dbReference>
<reference evidence="1" key="1">
    <citation type="submission" date="2022-12" db="EMBL/GenBank/DDBJ databases">
        <authorList>
            <person name="Ruckert C."/>
            <person name="Busche T."/>
            <person name="Kalinowski J."/>
            <person name="Wittmann C."/>
        </authorList>
    </citation>
    <scope>NUCLEOTIDE SEQUENCE</scope>
    <source>
        <strain evidence="1">DSM 40467</strain>
    </source>
</reference>
<sequence length="227" mass="24093">MSTAPTIVVDDSAEDPDAEFWFAEPPGFLPLPLDALLPEPDSTAAHALRTAAEPFLNAAPDELLRQQLIAQVASGQQLLAALREIGTVHCSIGLHRDDVGGGARPLFSLFTVSWRRTATVPRGVMAARAVSATSVTQGGAYVEYLELPCGPATVSESTSALSAAVDTPLLQLRAHLPHPDCKRLAVLTLGTTALARRDEYRVILRQIAETVSFEKPFGPVVRPAAPG</sequence>
<evidence type="ECO:0000313" key="2">
    <source>
        <dbReference type="Proteomes" id="UP001164439"/>
    </source>
</evidence>
<accession>A0ABY7KL66</accession>
<proteinExistence type="predicted"/>
<protein>
    <submittedName>
        <fullName evidence="1">Uncharacterized protein</fullName>
    </submittedName>
</protein>
<dbReference type="Proteomes" id="UP001164439">
    <property type="component" value="Chromosome"/>
</dbReference>